<keyword evidence="1" id="KW-0812">Transmembrane</keyword>
<dbReference type="Proteomes" id="UP000011116">
    <property type="component" value="Chromosome 5H"/>
</dbReference>
<keyword evidence="1" id="KW-0472">Membrane</keyword>
<dbReference type="InterPro" id="IPR000477">
    <property type="entry name" value="RT_dom"/>
</dbReference>
<dbReference type="EnsemblPlants" id="HORVU.MOREX.r3.5HG0422380.1">
    <property type="protein sequence ID" value="HORVU.MOREX.r3.5HG0422380.1.CDS1"/>
    <property type="gene ID" value="HORVU.MOREX.r3.5HG0422380"/>
</dbReference>
<feature type="transmembrane region" description="Helical" evidence="1">
    <location>
        <begin position="117"/>
        <end position="138"/>
    </location>
</feature>
<reference evidence="4" key="1">
    <citation type="journal article" date="2012" name="Nature">
        <title>A physical, genetic and functional sequence assembly of the barley genome.</title>
        <authorList>
            <consortium name="The International Barley Genome Sequencing Consortium"/>
            <person name="Mayer K.F."/>
            <person name="Waugh R."/>
            <person name="Brown J.W."/>
            <person name="Schulman A."/>
            <person name="Langridge P."/>
            <person name="Platzer M."/>
            <person name="Fincher G.B."/>
            <person name="Muehlbauer G.J."/>
            <person name="Sato K."/>
            <person name="Close T.J."/>
            <person name="Wise R.P."/>
            <person name="Stein N."/>
        </authorList>
    </citation>
    <scope>NUCLEOTIDE SEQUENCE [LARGE SCALE GENOMIC DNA]</scope>
    <source>
        <strain evidence="4">cv. Morex</strain>
    </source>
</reference>
<sequence length="194" mass="21849">MPDGVNDTAIVLIPKVPHPKELKDFSPISLCNVVYKIVSNCMVNRLRHLLMDLISENQSAFIPGHLISDNSIIAFECIDYIQSLKGSTNMCCAYKLDLLKLYDRVDWNFLEKALLKWGFSSAWISRIMACFTLVKYLVMFNGKFLESYAPTRGLRQGGPLSPFVFLFVVDALFALISEATVVNGLHGVHICRRA</sequence>
<dbReference type="CDD" id="cd01650">
    <property type="entry name" value="RT_nLTR_like"/>
    <property type="match status" value="1"/>
</dbReference>
<reference evidence="3" key="2">
    <citation type="submission" date="2020-10" db="EMBL/GenBank/DDBJ databases">
        <authorList>
            <person name="Scholz U."/>
            <person name="Mascher M."/>
            <person name="Fiebig A."/>
        </authorList>
    </citation>
    <scope>NUCLEOTIDE SEQUENCE [LARGE SCALE GENOMIC DNA]</scope>
    <source>
        <strain evidence="3">cv. Morex</strain>
    </source>
</reference>
<proteinExistence type="predicted"/>
<feature type="transmembrane region" description="Helical" evidence="1">
    <location>
        <begin position="159"/>
        <end position="176"/>
    </location>
</feature>
<feature type="domain" description="Reverse transcriptase" evidence="2">
    <location>
        <begin position="1"/>
        <end position="194"/>
    </location>
</feature>
<dbReference type="InterPro" id="IPR043502">
    <property type="entry name" value="DNA/RNA_pol_sf"/>
</dbReference>
<keyword evidence="4" id="KW-1185">Reference proteome</keyword>
<evidence type="ECO:0000313" key="4">
    <source>
        <dbReference type="Proteomes" id="UP000011116"/>
    </source>
</evidence>
<dbReference type="SUPFAM" id="SSF56672">
    <property type="entry name" value="DNA/RNA polymerases"/>
    <property type="match status" value="1"/>
</dbReference>
<dbReference type="PANTHER" id="PTHR46890">
    <property type="entry name" value="NON-LTR RETROLELEMENT REVERSE TRANSCRIPTASE-LIKE PROTEIN-RELATED"/>
    <property type="match status" value="1"/>
</dbReference>
<organism evidence="3 4">
    <name type="scientific">Hordeum vulgare subsp. vulgare</name>
    <name type="common">Domesticated barley</name>
    <dbReference type="NCBI Taxonomy" id="112509"/>
    <lineage>
        <taxon>Eukaryota</taxon>
        <taxon>Viridiplantae</taxon>
        <taxon>Streptophyta</taxon>
        <taxon>Embryophyta</taxon>
        <taxon>Tracheophyta</taxon>
        <taxon>Spermatophyta</taxon>
        <taxon>Magnoliopsida</taxon>
        <taxon>Liliopsida</taxon>
        <taxon>Poales</taxon>
        <taxon>Poaceae</taxon>
        <taxon>BOP clade</taxon>
        <taxon>Pooideae</taxon>
        <taxon>Triticodae</taxon>
        <taxon>Triticeae</taxon>
        <taxon>Hordeinae</taxon>
        <taxon>Hordeum</taxon>
    </lineage>
</organism>
<evidence type="ECO:0000313" key="3">
    <source>
        <dbReference type="EnsemblPlants" id="HORVU.MOREX.r3.5HG0422380.1.CDS1"/>
    </source>
</evidence>
<dbReference type="AlphaFoldDB" id="A0A8I6XMN5"/>
<dbReference type="InterPro" id="IPR052343">
    <property type="entry name" value="Retrotransposon-Effector_Assoc"/>
</dbReference>
<evidence type="ECO:0000256" key="1">
    <source>
        <dbReference type="SAM" id="Phobius"/>
    </source>
</evidence>
<accession>A0A8I6XMN5</accession>
<protein>
    <recommendedName>
        <fullName evidence="2">Reverse transcriptase domain-containing protein</fullName>
    </recommendedName>
</protein>
<keyword evidence="1" id="KW-1133">Transmembrane helix</keyword>
<dbReference type="Pfam" id="PF00078">
    <property type="entry name" value="RVT_1"/>
    <property type="match status" value="1"/>
</dbReference>
<reference evidence="3" key="3">
    <citation type="submission" date="2022-01" db="UniProtKB">
        <authorList>
            <consortium name="EnsemblPlants"/>
        </authorList>
    </citation>
    <scope>IDENTIFICATION</scope>
    <source>
        <strain evidence="3">subsp. vulgare</strain>
    </source>
</reference>
<dbReference type="Gramene" id="HORVU.MOREX.r3.5HG0422380.1">
    <property type="protein sequence ID" value="HORVU.MOREX.r3.5HG0422380.1.CDS1"/>
    <property type="gene ID" value="HORVU.MOREX.r3.5HG0422380"/>
</dbReference>
<name>A0A8I6XMN5_HORVV</name>
<dbReference type="PANTHER" id="PTHR46890:SF48">
    <property type="entry name" value="RNA-DIRECTED DNA POLYMERASE"/>
    <property type="match status" value="1"/>
</dbReference>
<dbReference type="SMR" id="A0A8I6XMN5"/>
<dbReference type="PROSITE" id="PS50878">
    <property type="entry name" value="RT_POL"/>
    <property type="match status" value="1"/>
</dbReference>
<evidence type="ECO:0000259" key="2">
    <source>
        <dbReference type="PROSITE" id="PS50878"/>
    </source>
</evidence>